<dbReference type="EMBL" id="MLAK01000938">
    <property type="protein sequence ID" value="OHT00826.1"/>
    <property type="molecule type" value="Genomic_DNA"/>
</dbReference>
<dbReference type="Pfam" id="PF21192">
    <property type="entry name" value="OB_NMD3"/>
    <property type="match status" value="1"/>
</dbReference>
<gene>
    <name evidence="10" type="ORF">TRFO_07826</name>
</gene>
<evidence type="ECO:0000256" key="1">
    <source>
        <dbReference type="ARBA" id="ARBA00009794"/>
    </source>
</evidence>
<comment type="caution">
    <text evidence="10">The sequence shown here is derived from an EMBL/GenBank/DDBJ whole genome shotgun (WGS) entry which is preliminary data.</text>
</comment>
<accession>A0A1J4JPZ1</accession>
<keyword evidence="5 7" id="KW-0653">Protein transport</keyword>
<dbReference type="GeneID" id="94828627"/>
<dbReference type="PANTHER" id="PTHR12746:SF2">
    <property type="entry name" value="60S RIBOSOMAL EXPORT PROTEIN NMD3"/>
    <property type="match status" value="1"/>
</dbReference>
<dbReference type="AlphaFoldDB" id="A0A1J4JPZ1"/>
<dbReference type="Pfam" id="PF04981">
    <property type="entry name" value="NMD3"/>
    <property type="match status" value="1"/>
</dbReference>
<dbReference type="InterPro" id="IPR039768">
    <property type="entry name" value="Nmd3"/>
</dbReference>
<dbReference type="GO" id="GO:0043023">
    <property type="term" value="F:ribosomal large subunit binding"/>
    <property type="evidence" value="ECO:0007669"/>
    <property type="project" value="InterPro"/>
</dbReference>
<evidence type="ECO:0000259" key="9">
    <source>
        <dbReference type="Pfam" id="PF21192"/>
    </source>
</evidence>
<evidence type="ECO:0000313" key="11">
    <source>
        <dbReference type="Proteomes" id="UP000179807"/>
    </source>
</evidence>
<dbReference type="PANTHER" id="PTHR12746">
    <property type="entry name" value="NONSENSE-MEDIATED MRNA DECAY PROTEIN 3"/>
    <property type="match status" value="1"/>
</dbReference>
<dbReference type="GO" id="GO:0000055">
    <property type="term" value="P:ribosomal large subunit export from nucleus"/>
    <property type="evidence" value="ECO:0007669"/>
    <property type="project" value="TreeGrafter"/>
</dbReference>
<dbReference type="GO" id="GO:0005634">
    <property type="term" value="C:nucleus"/>
    <property type="evidence" value="ECO:0007669"/>
    <property type="project" value="UniProtKB-SubCell"/>
</dbReference>
<dbReference type="GO" id="GO:0005737">
    <property type="term" value="C:cytoplasm"/>
    <property type="evidence" value="ECO:0007669"/>
    <property type="project" value="UniProtKB-SubCell"/>
</dbReference>
<dbReference type="RefSeq" id="XP_068353962.1">
    <property type="nucleotide sequence ID" value="XM_068493923.1"/>
</dbReference>
<evidence type="ECO:0000256" key="4">
    <source>
        <dbReference type="ARBA" id="ARBA00022490"/>
    </source>
</evidence>
<dbReference type="GO" id="GO:0015031">
    <property type="term" value="P:protein transport"/>
    <property type="evidence" value="ECO:0007669"/>
    <property type="project" value="UniProtKB-KW"/>
</dbReference>
<sequence>MDTCKATFPPETLHIHQCKNCNRYLNQNGQWIPILFDTPEFVDFCVCCLGHGFDTSNIQIERANMIYSSSTSHSFSISLSFYENNNHIQKVVWFQIDDQICDLCNLYLSSQQIQQWTATIKIEAYSNRTRPLQWLKETIEKECTAIKAAIYSHFEKDSLLYQFNSKSTAFRVVSFIKRTIAVKIEETNDRIMKENGEFDFNLTYAISLPGIWLDDLVAVPEQLFTSLNKGGDQLCICSDISENIILIDPSTGAQAEIPAEEYWKEPFSAVKMRSSMRPFNVVDVTTFGPKCGRLQMCDLTLIPSSYSVNNKINKIHHNHNFNKVIMSNNDNNIYVKSHLGADLRPGDFCLGYDLRECNFDDIDVNPPEAIIVRKVDGSQIDRNYIMLEYLMDGVDEEVIQESLTPPVEAPIQEGNLDLNLQKLVI</sequence>
<name>A0A1J4JPZ1_9EUKA</name>
<evidence type="ECO:0000256" key="7">
    <source>
        <dbReference type="RuleBase" id="RU364108"/>
    </source>
</evidence>
<dbReference type="VEuPathDB" id="TrichDB:TRFO_07826"/>
<organism evidence="10 11">
    <name type="scientific">Tritrichomonas foetus</name>
    <dbReference type="NCBI Taxonomy" id="1144522"/>
    <lineage>
        <taxon>Eukaryota</taxon>
        <taxon>Metamonada</taxon>
        <taxon>Parabasalia</taxon>
        <taxon>Tritrichomonadida</taxon>
        <taxon>Tritrichomonadidae</taxon>
        <taxon>Tritrichomonas</taxon>
    </lineage>
</organism>
<evidence type="ECO:0000256" key="5">
    <source>
        <dbReference type="ARBA" id="ARBA00022927"/>
    </source>
</evidence>
<keyword evidence="6 7" id="KW-0539">Nucleus</keyword>
<reference evidence="10" key="1">
    <citation type="submission" date="2016-10" db="EMBL/GenBank/DDBJ databases">
        <authorList>
            <person name="Benchimol M."/>
            <person name="Almeida L.G."/>
            <person name="Vasconcelos A.T."/>
            <person name="Perreira-Neves A."/>
            <person name="Rosa I.A."/>
            <person name="Tasca T."/>
            <person name="Bogo M.R."/>
            <person name="de Souza W."/>
        </authorList>
    </citation>
    <scope>NUCLEOTIDE SEQUENCE [LARGE SCALE GENOMIC DNA]</scope>
    <source>
        <strain evidence="10">K</strain>
    </source>
</reference>
<dbReference type="InterPro" id="IPR048898">
    <property type="entry name" value="OB_NMD3"/>
</dbReference>
<comment type="function">
    <text evidence="7">Acts as an adapter for the XPO1/CRM1-mediated export of the 60S ribosomal subunit.</text>
</comment>
<evidence type="ECO:0000256" key="6">
    <source>
        <dbReference type="ARBA" id="ARBA00023242"/>
    </source>
</evidence>
<proteinExistence type="inferred from homology"/>
<comment type="subcellular location">
    <subcellularLocation>
        <location evidence="7">Cytoplasm</location>
    </subcellularLocation>
    <subcellularLocation>
        <location evidence="7">Nucleus</location>
    </subcellularLocation>
</comment>
<feature type="domain" description="60S ribosomal export protein NMD3 OB-fold" evidence="9">
    <location>
        <begin position="278"/>
        <end position="365"/>
    </location>
</feature>
<evidence type="ECO:0000256" key="3">
    <source>
        <dbReference type="ARBA" id="ARBA00022448"/>
    </source>
</evidence>
<keyword evidence="11" id="KW-1185">Reference proteome</keyword>
<evidence type="ECO:0000259" key="8">
    <source>
        <dbReference type="Pfam" id="PF04981"/>
    </source>
</evidence>
<dbReference type="InterPro" id="IPR007064">
    <property type="entry name" value="Nmd3_N"/>
</dbReference>
<keyword evidence="4 7" id="KW-0963">Cytoplasm</keyword>
<comment type="similarity">
    <text evidence="1 7">Belongs to the NMD3 family.</text>
</comment>
<dbReference type="Proteomes" id="UP000179807">
    <property type="component" value="Unassembled WGS sequence"/>
</dbReference>
<evidence type="ECO:0000313" key="10">
    <source>
        <dbReference type="EMBL" id="OHT00826.1"/>
    </source>
</evidence>
<feature type="domain" description="Nmd3 N-terminal" evidence="8">
    <location>
        <begin position="9"/>
        <end position="208"/>
    </location>
</feature>
<evidence type="ECO:0000256" key="2">
    <source>
        <dbReference type="ARBA" id="ARBA00017035"/>
    </source>
</evidence>
<keyword evidence="3 7" id="KW-0813">Transport</keyword>
<protein>
    <recommendedName>
        <fullName evidence="2 7">60S ribosomal export protein NMD3</fullName>
    </recommendedName>
</protein>